<dbReference type="SUPFAM" id="SSF46785">
    <property type="entry name" value="Winged helix' DNA-binding domain"/>
    <property type="match status" value="1"/>
</dbReference>
<dbReference type="PANTHER" id="PTHR43537:SF24">
    <property type="entry name" value="GLUCONATE OPERON TRANSCRIPTIONAL REPRESSOR"/>
    <property type="match status" value="1"/>
</dbReference>
<dbReference type="PRINTS" id="PR00035">
    <property type="entry name" value="HTHGNTR"/>
</dbReference>
<dbReference type="Gene3D" id="1.20.120.530">
    <property type="entry name" value="GntR ligand-binding domain-like"/>
    <property type="match status" value="1"/>
</dbReference>
<dbReference type="PANTHER" id="PTHR43537">
    <property type="entry name" value="TRANSCRIPTIONAL REGULATOR, GNTR FAMILY"/>
    <property type="match status" value="1"/>
</dbReference>
<dbReference type="InterPro" id="IPR036388">
    <property type="entry name" value="WH-like_DNA-bd_sf"/>
</dbReference>
<organism evidence="5 6">
    <name type="scientific">Allokutzneria albata</name>
    <name type="common">Kibdelosporangium albatum</name>
    <dbReference type="NCBI Taxonomy" id="211114"/>
    <lineage>
        <taxon>Bacteria</taxon>
        <taxon>Bacillati</taxon>
        <taxon>Actinomycetota</taxon>
        <taxon>Actinomycetes</taxon>
        <taxon>Pseudonocardiales</taxon>
        <taxon>Pseudonocardiaceae</taxon>
        <taxon>Allokutzneria</taxon>
    </lineage>
</organism>
<keyword evidence="3" id="KW-0804">Transcription</keyword>
<dbReference type="EMBL" id="LT629701">
    <property type="protein sequence ID" value="SDM89791.1"/>
    <property type="molecule type" value="Genomic_DNA"/>
</dbReference>
<dbReference type="STRING" id="211114.SAMN04489726_3897"/>
<evidence type="ECO:0000256" key="1">
    <source>
        <dbReference type="ARBA" id="ARBA00023015"/>
    </source>
</evidence>
<dbReference type="OrthoDB" id="3186208at2"/>
<dbReference type="InterPro" id="IPR011711">
    <property type="entry name" value="GntR_C"/>
</dbReference>
<feature type="domain" description="HTH gntR-type" evidence="4">
    <location>
        <begin position="2"/>
        <end position="69"/>
    </location>
</feature>
<evidence type="ECO:0000259" key="4">
    <source>
        <dbReference type="PROSITE" id="PS50949"/>
    </source>
</evidence>
<accession>A0A1G9WZX6</accession>
<dbReference type="InterPro" id="IPR000524">
    <property type="entry name" value="Tscrpt_reg_HTH_GntR"/>
</dbReference>
<protein>
    <submittedName>
        <fullName evidence="5">DNA-binding transcriptional regulator, GntR family</fullName>
    </submittedName>
</protein>
<evidence type="ECO:0000256" key="3">
    <source>
        <dbReference type="ARBA" id="ARBA00023163"/>
    </source>
</evidence>
<dbReference type="GO" id="GO:0003677">
    <property type="term" value="F:DNA binding"/>
    <property type="evidence" value="ECO:0007669"/>
    <property type="project" value="UniProtKB-KW"/>
</dbReference>
<dbReference type="PROSITE" id="PS50949">
    <property type="entry name" value="HTH_GNTR"/>
    <property type="match status" value="1"/>
</dbReference>
<dbReference type="InterPro" id="IPR036390">
    <property type="entry name" value="WH_DNA-bd_sf"/>
</dbReference>
<gene>
    <name evidence="5" type="ORF">SAMN04489726_3897</name>
</gene>
<sequence length="206" mass="22382">MRSGRDRAYEFLRNTVLSDPAQQGSFISEQDVADRIGVSRTPIREALLMLAAEDLVRLVPKKGAYIAPVSGREIAELMELRGLIERHAAERAIGSAAVGKMRETLARQRLLVADGNEGEFIDLDHEFHSALVAAAGNELMARMYEGLRARQIRCGVAALVRAPGRQEAVLAEHEAIVSALEAGDVEAAATAITHHLEATRHVLLTT</sequence>
<evidence type="ECO:0000256" key="2">
    <source>
        <dbReference type="ARBA" id="ARBA00023125"/>
    </source>
</evidence>
<dbReference type="Gene3D" id="1.10.10.10">
    <property type="entry name" value="Winged helix-like DNA-binding domain superfamily/Winged helix DNA-binding domain"/>
    <property type="match status" value="1"/>
</dbReference>
<dbReference type="Pfam" id="PF07729">
    <property type="entry name" value="FCD"/>
    <property type="match status" value="1"/>
</dbReference>
<name>A0A1G9WZX6_ALLAB</name>
<dbReference type="GO" id="GO:0003700">
    <property type="term" value="F:DNA-binding transcription factor activity"/>
    <property type="evidence" value="ECO:0007669"/>
    <property type="project" value="InterPro"/>
</dbReference>
<dbReference type="Pfam" id="PF00392">
    <property type="entry name" value="GntR"/>
    <property type="match status" value="1"/>
</dbReference>
<dbReference type="SMART" id="SM00345">
    <property type="entry name" value="HTH_GNTR"/>
    <property type="match status" value="1"/>
</dbReference>
<dbReference type="SUPFAM" id="SSF48008">
    <property type="entry name" value="GntR ligand-binding domain-like"/>
    <property type="match status" value="1"/>
</dbReference>
<dbReference type="AlphaFoldDB" id="A0A1G9WZX6"/>
<dbReference type="Proteomes" id="UP000183376">
    <property type="component" value="Chromosome I"/>
</dbReference>
<dbReference type="eggNOG" id="COG1802">
    <property type="taxonomic scope" value="Bacteria"/>
</dbReference>
<dbReference type="SMART" id="SM00895">
    <property type="entry name" value="FCD"/>
    <property type="match status" value="1"/>
</dbReference>
<keyword evidence="6" id="KW-1185">Reference proteome</keyword>
<evidence type="ECO:0000313" key="5">
    <source>
        <dbReference type="EMBL" id="SDM89791.1"/>
    </source>
</evidence>
<reference evidence="5 6" key="1">
    <citation type="submission" date="2016-10" db="EMBL/GenBank/DDBJ databases">
        <authorList>
            <person name="de Groot N.N."/>
        </authorList>
    </citation>
    <scope>NUCLEOTIDE SEQUENCE [LARGE SCALE GENOMIC DNA]</scope>
    <source>
        <strain evidence="5 6">DSM 44149</strain>
    </source>
</reference>
<dbReference type="InterPro" id="IPR008920">
    <property type="entry name" value="TF_FadR/GntR_C"/>
</dbReference>
<keyword evidence="2 5" id="KW-0238">DNA-binding</keyword>
<dbReference type="RefSeq" id="WP_030430892.1">
    <property type="nucleotide sequence ID" value="NZ_JOEF01000016.1"/>
</dbReference>
<evidence type="ECO:0000313" key="6">
    <source>
        <dbReference type="Proteomes" id="UP000183376"/>
    </source>
</evidence>
<proteinExistence type="predicted"/>
<keyword evidence="1" id="KW-0805">Transcription regulation</keyword>